<dbReference type="PROSITE" id="PS51257">
    <property type="entry name" value="PROKAR_LIPOPROTEIN"/>
    <property type="match status" value="1"/>
</dbReference>
<feature type="domain" description="NlpC/P60" evidence="7">
    <location>
        <begin position="289"/>
        <end position="403"/>
    </location>
</feature>
<evidence type="ECO:0000256" key="5">
    <source>
        <dbReference type="ARBA" id="ARBA00022807"/>
    </source>
</evidence>
<feature type="signal peptide" evidence="6">
    <location>
        <begin position="1"/>
        <end position="32"/>
    </location>
</feature>
<gene>
    <name evidence="8" type="ORF">WMO37_12965</name>
</gene>
<evidence type="ECO:0000256" key="2">
    <source>
        <dbReference type="ARBA" id="ARBA00022670"/>
    </source>
</evidence>
<dbReference type="InterPro" id="IPR038765">
    <property type="entry name" value="Papain-like_cys_pep_sf"/>
</dbReference>
<dbReference type="Gene3D" id="3.90.1720.10">
    <property type="entry name" value="endopeptidase domain like (from Nostoc punctiforme)"/>
    <property type="match status" value="1"/>
</dbReference>
<keyword evidence="4" id="KW-0378">Hydrolase</keyword>
<dbReference type="PANTHER" id="PTHR47053:SF1">
    <property type="entry name" value="MUREIN DD-ENDOPEPTIDASE MEPH-RELATED"/>
    <property type="match status" value="1"/>
</dbReference>
<dbReference type="SUPFAM" id="SSF54001">
    <property type="entry name" value="Cysteine proteinases"/>
    <property type="match status" value="1"/>
</dbReference>
<evidence type="ECO:0000256" key="1">
    <source>
        <dbReference type="ARBA" id="ARBA00007074"/>
    </source>
</evidence>
<accession>A0ABV1H978</accession>
<sequence>MKNTKFSVFKLAACMLALAGCILLWPNQQTYAAELQKDNYNGWYYENGQAYWYDNGVLARSKEVYDPQTDAWYWFEADGTMARDKDVFIVLNADGTGKWTRYDSDGRMVKGESYKNGAWYYFDLTTGAMAKGFVNLPQSDDPNGKWVYYDPITGKMQYGEQYIDGYWYYFDTATGKMAHGITNIPDNDDAGGKWVYYDSITGRMQYGEQYIDGNRYYFDTATGKMAHGKYYRDGAYYYYDTVTGIMQYGEQTIDGDEYYFDTETGAMVTGEVERDGRYYYYDDETGAMLGLGEQIVKYAEKFLGTPYTWGGTSPDTGFDCSGFTQYVYSNFGIDLDRTSSAQRRQGEAVDEDDIMPGDLVCYSGHVAIYVGNGQVIHSPQEGEVVKISNMHMMSIITIRRFID</sequence>
<organism evidence="8 9">
    <name type="scientific">Lachnospira intestinalis</name>
    <dbReference type="NCBI Taxonomy" id="3133158"/>
    <lineage>
        <taxon>Bacteria</taxon>
        <taxon>Bacillati</taxon>
        <taxon>Bacillota</taxon>
        <taxon>Clostridia</taxon>
        <taxon>Lachnospirales</taxon>
        <taxon>Lachnospiraceae</taxon>
        <taxon>Lachnospira</taxon>
    </lineage>
</organism>
<evidence type="ECO:0000256" key="6">
    <source>
        <dbReference type="SAM" id="SignalP"/>
    </source>
</evidence>
<dbReference type="Pfam" id="PF00877">
    <property type="entry name" value="NLPC_P60"/>
    <property type="match status" value="1"/>
</dbReference>
<proteinExistence type="inferred from homology"/>
<dbReference type="Gene3D" id="2.10.270.10">
    <property type="entry name" value="Cholin Binding"/>
    <property type="match status" value="4"/>
</dbReference>
<reference evidence="8" key="1">
    <citation type="submission" date="2024-03" db="EMBL/GenBank/DDBJ databases">
        <title>Human intestinal bacterial collection.</title>
        <authorList>
            <person name="Pauvert C."/>
            <person name="Hitch T.C.A."/>
            <person name="Clavel T."/>
        </authorList>
    </citation>
    <scope>NUCLEOTIDE SEQUENCE [LARGE SCALE GENOMIC DNA]</scope>
    <source>
        <strain evidence="8">CLA-AA-H89B</strain>
    </source>
</reference>
<protein>
    <submittedName>
        <fullName evidence="8">NlpC/P60 family protein</fullName>
    </submittedName>
</protein>
<name>A0ABV1H978_9FIRM</name>
<dbReference type="Proteomes" id="UP001546774">
    <property type="component" value="Unassembled WGS sequence"/>
</dbReference>
<evidence type="ECO:0000256" key="3">
    <source>
        <dbReference type="ARBA" id="ARBA00022737"/>
    </source>
</evidence>
<dbReference type="EMBL" id="JBBMFS010000014">
    <property type="protein sequence ID" value="MEQ2555902.1"/>
    <property type="molecule type" value="Genomic_DNA"/>
</dbReference>
<dbReference type="InterPro" id="IPR051202">
    <property type="entry name" value="Peptidase_C40"/>
</dbReference>
<keyword evidence="5" id="KW-0788">Thiol protease</keyword>
<evidence type="ECO:0000313" key="9">
    <source>
        <dbReference type="Proteomes" id="UP001546774"/>
    </source>
</evidence>
<dbReference type="InterPro" id="IPR018337">
    <property type="entry name" value="Cell_wall/Cho-bd_repeat"/>
</dbReference>
<dbReference type="PANTHER" id="PTHR47053">
    <property type="entry name" value="MUREIN DD-ENDOPEPTIDASE MEPH-RELATED"/>
    <property type="match status" value="1"/>
</dbReference>
<keyword evidence="6" id="KW-0732">Signal</keyword>
<dbReference type="SUPFAM" id="SSF69360">
    <property type="entry name" value="Cell wall binding repeat"/>
    <property type="match status" value="1"/>
</dbReference>
<comment type="similarity">
    <text evidence="1">Belongs to the peptidase C40 family.</text>
</comment>
<keyword evidence="9" id="KW-1185">Reference proteome</keyword>
<evidence type="ECO:0000313" key="8">
    <source>
        <dbReference type="EMBL" id="MEQ2555902.1"/>
    </source>
</evidence>
<dbReference type="InterPro" id="IPR000064">
    <property type="entry name" value="NLP_P60_dom"/>
</dbReference>
<comment type="caution">
    <text evidence="8">The sequence shown here is derived from an EMBL/GenBank/DDBJ whole genome shotgun (WGS) entry which is preliminary data.</text>
</comment>
<dbReference type="Pfam" id="PF19127">
    <property type="entry name" value="Choline_bind_3"/>
    <property type="match status" value="4"/>
</dbReference>
<feature type="chain" id="PRO_5046082344" evidence="6">
    <location>
        <begin position="33"/>
        <end position="403"/>
    </location>
</feature>
<keyword evidence="3" id="KW-0677">Repeat</keyword>
<dbReference type="PROSITE" id="PS51935">
    <property type="entry name" value="NLPC_P60"/>
    <property type="match status" value="1"/>
</dbReference>
<evidence type="ECO:0000256" key="4">
    <source>
        <dbReference type="ARBA" id="ARBA00022801"/>
    </source>
</evidence>
<evidence type="ECO:0000259" key="7">
    <source>
        <dbReference type="PROSITE" id="PS51935"/>
    </source>
</evidence>
<keyword evidence="2" id="KW-0645">Protease</keyword>